<sequence>MKQINTLSPTSFFHLWRLCIPTLRPIQRARAAFPYDILTHQTNKDTPTEEAIRRLEINHHAIFQSRNEVEAQMNEARARAKQFTTERISEQLTYLKAAQ</sequence>
<protein>
    <submittedName>
        <fullName evidence="1">Uncharacterized protein</fullName>
    </submittedName>
</protein>
<reference evidence="1" key="2">
    <citation type="submission" date="2024-06" db="EMBL/GenBank/DDBJ databases">
        <authorList>
            <person name="Plum-Jensen L.E."/>
            <person name="Schramm A."/>
            <person name="Marshall I.P.G."/>
        </authorList>
    </citation>
    <scope>NUCLEOTIDE SEQUENCE</scope>
    <source>
        <strain evidence="1">Rat1</strain>
    </source>
</reference>
<accession>A0AAU8LVP2</accession>
<reference evidence="1" key="1">
    <citation type="journal article" date="2024" name="Syst. Appl. Microbiol.">
        <title>First single-strain enrichments of Electrothrix cable bacteria, description of E. aestuarii sp. nov. and E. rattekaaiensis sp. nov., and proposal of a cable bacteria taxonomy following the rules of the SeqCode.</title>
        <authorList>
            <person name="Plum-Jensen L.E."/>
            <person name="Schramm A."/>
            <person name="Marshall I.P.G."/>
        </authorList>
    </citation>
    <scope>NUCLEOTIDE SEQUENCE</scope>
    <source>
        <strain evidence="1">Rat1</strain>
    </source>
</reference>
<gene>
    <name evidence="1" type="ORF">Q3M24_00300</name>
</gene>
<dbReference type="AlphaFoldDB" id="A0AAU8LVP2"/>
<dbReference type="KEGG" id="eaj:Q3M24_00300"/>
<evidence type="ECO:0000313" key="1">
    <source>
        <dbReference type="EMBL" id="XCN73241.1"/>
    </source>
</evidence>
<name>A0AAU8LVP2_9BACT</name>
<organism evidence="1">
    <name type="scientific">Candidatus Electrothrix aestuarii</name>
    <dbReference type="NCBI Taxonomy" id="3062594"/>
    <lineage>
        <taxon>Bacteria</taxon>
        <taxon>Pseudomonadati</taxon>
        <taxon>Thermodesulfobacteriota</taxon>
        <taxon>Desulfobulbia</taxon>
        <taxon>Desulfobulbales</taxon>
        <taxon>Desulfobulbaceae</taxon>
        <taxon>Candidatus Electrothrix</taxon>
    </lineage>
</organism>
<proteinExistence type="predicted"/>
<dbReference type="EMBL" id="CP159373">
    <property type="protein sequence ID" value="XCN73241.1"/>
    <property type="molecule type" value="Genomic_DNA"/>
</dbReference>